<evidence type="ECO:0000313" key="3">
    <source>
        <dbReference type="Proteomes" id="UP000386466"/>
    </source>
</evidence>
<accession>A0A485PC96</accession>
<sequence length="151" mass="17198">MIRGGMWGLRNKDAEIFVLRNRRTELPFTELGSTLGKVGWGERLRERVWRASLQPGLGSRKEGWREEEGPFCHPRGSDPRTHHQHSQAHPWSGFQEACPSGTRRDPEICYEGDGNSKCAPRPQAQQSCHDLMVRGNKECSTPYPCVIVQKM</sequence>
<proteinExistence type="predicted"/>
<feature type="compositionally biased region" description="Basic and acidic residues" evidence="1">
    <location>
        <begin position="59"/>
        <end position="81"/>
    </location>
</feature>
<dbReference type="AlphaFoldDB" id="A0A485PC96"/>
<keyword evidence="3" id="KW-1185">Reference proteome</keyword>
<organism evidence="2 3">
    <name type="scientific">Lynx pardinus</name>
    <name type="common">Iberian lynx</name>
    <name type="synonym">Felis pardina</name>
    <dbReference type="NCBI Taxonomy" id="191816"/>
    <lineage>
        <taxon>Eukaryota</taxon>
        <taxon>Metazoa</taxon>
        <taxon>Chordata</taxon>
        <taxon>Craniata</taxon>
        <taxon>Vertebrata</taxon>
        <taxon>Euteleostomi</taxon>
        <taxon>Mammalia</taxon>
        <taxon>Eutheria</taxon>
        <taxon>Laurasiatheria</taxon>
        <taxon>Carnivora</taxon>
        <taxon>Feliformia</taxon>
        <taxon>Felidae</taxon>
        <taxon>Felinae</taxon>
        <taxon>Lynx</taxon>
    </lineage>
</organism>
<protein>
    <submittedName>
        <fullName evidence="2">Uncharacterized protein</fullName>
    </submittedName>
</protein>
<evidence type="ECO:0000313" key="2">
    <source>
        <dbReference type="EMBL" id="VFV42018.1"/>
    </source>
</evidence>
<feature type="region of interest" description="Disordered" evidence="1">
    <location>
        <begin position="56"/>
        <end position="90"/>
    </location>
</feature>
<dbReference type="EMBL" id="CAAGRJ010031398">
    <property type="protein sequence ID" value="VFV42018.1"/>
    <property type="molecule type" value="Genomic_DNA"/>
</dbReference>
<gene>
    <name evidence="2" type="ORF">LYPA_23C001857</name>
</gene>
<evidence type="ECO:0000256" key="1">
    <source>
        <dbReference type="SAM" id="MobiDB-lite"/>
    </source>
</evidence>
<reference evidence="2 3" key="1">
    <citation type="submission" date="2019-01" db="EMBL/GenBank/DDBJ databases">
        <authorList>
            <person name="Alioto T."/>
            <person name="Alioto T."/>
        </authorList>
    </citation>
    <scope>NUCLEOTIDE SEQUENCE [LARGE SCALE GENOMIC DNA]</scope>
</reference>
<name>A0A485PC96_LYNPA</name>
<dbReference type="Proteomes" id="UP000386466">
    <property type="component" value="Unassembled WGS sequence"/>
</dbReference>